<accession>Q4N121</accession>
<proteinExistence type="predicted"/>
<comment type="caution">
    <text evidence="1">The sequence shown here is derived from an EMBL/GenBank/DDBJ whole genome shotgun (WGS) entry which is preliminary data.</text>
</comment>
<dbReference type="STRING" id="5875.Q4N121"/>
<sequence>MLNIYEVQCSLNRAVSSVFYLNGPEDELNSLKLLHSALESLNIPNSSPNFDKFNTNSDEFGCNLIKNELKEDFNQFLDNLSRVLFLFSTRLLKIRDLNPEFSHLYIKIFLKLTNILKYYKFEYKSDILSLSLVKVWSEVLCTNDTSQINSETLSKNSDIFSDFLPLLLNVFSSLENEKELNKILYIILEIFRNTDSDEFIQEILESLEFIPCNLNVFEVYPGLVSRIVNKVSSLNRTLFSKSVDCLTVWFKYFLNSRNQNYSSNLNDLSYIINNKEDDDLLEKTVESISYIIKRFRNKHNNRVCLFCTDLIEYEFLDDNLKYTLAGVILDSITNEDIKSQICKSLETAPVSFKLILRDVVTKSINENDENSVKTFNSFLIISDLISWKLDNYFVLKFLLNSLKVDFSEVLETRLVNKKYLVDTNDTFSDEISLKPTEKNTISMLYFSKLTTEVKLDSISNLISLYEKVDNCEIKLRTLTLLNELTSVLFESKVGESVTSDVILNLKSTLKLNNMFNSVENFIENVVVMYKIRVIDLLTTLLKNCNEEHLTHYDIENLLFNIIPEYNSDYIKLSQSSALLLSELNNYFGNYVKKSEITDKSDFSTMLEYYSNSLVKKIVYNIDTEIIPDLVYTLTSFSNNSIDLKVIFDLTVQFCKYFDEITALTESNISNRLLRIFYSFNYILIYINNNLNHKEICDGEDKVKEFDETGKGDYILTISTLIITRCRYYTSVNNSNLEYLALLALYRSLILCSKSEYIFRIRVHEIWDCLTNSLELGLKRFRIVTILLEIFKLIAINSFQFIENRYFAL</sequence>
<evidence type="ECO:0000313" key="1">
    <source>
        <dbReference type="EMBL" id="EAN31537.1"/>
    </source>
</evidence>
<dbReference type="eggNOG" id="ENOG502TN6M">
    <property type="taxonomic scope" value="Eukaryota"/>
</dbReference>
<dbReference type="AlphaFoldDB" id="Q4N121"/>
<dbReference type="EMBL" id="AAGK01000004">
    <property type="protein sequence ID" value="EAN31537.1"/>
    <property type="molecule type" value="Genomic_DNA"/>
</dbReference>
<dbReference type="Proteomes" id="UP000001949">
    <property type="component" value="Unassembled WGS sequence"/>
</dbReference>
<evidence type="ECO:0000313" key="2">
    <source>
        <dbReference type="Proteomes" id="UP000001949"/>
    </source>
</evidence>
<dbReference type="KEGG" id="tpv:TP04_0185"/>
<keyword evidence="2" id="KW-1185">Reference proteome</keyword>
<name>Q4N121_THEPA</name>
<reference evidence="1 2" key="1">
    <citation type="journal article" date="2005" name="Science">
        <title>Genome sequence of Theileria parva, a bovine pathogen that transforms lymphocytes.</title>
        <authorList>
            <person name="Gardner M.J."/>
            <person name="Bishop R."/>
            <person name="Shah T."/>
            <person name="de Villiers E.P."/>
            <person name="Carlton J.M."/>
            <person name="Hall N."/>
            <person name="Ren Q."/>
            <person name="Paulsen I.T."/>
            <person name="Pain A."/>
            <person name="Berriman M."/>
            <person name="Wilson R.J.M."/>
            <person name="Sato S."/>
            <person name="Ralph S.A."/>
            <person name="Mann D.J."/>
            <person name="Xiong Z."/>
            <person name="Shallom S.J."/>
            <person name="Weidman J."/>
            <person name="Jiang L."/>
            <person name="Lynn J."/>
            <person name="Weaver B."/>
            <person name="Shoaibi A."/>
            <person name="Domingo A.R."/>
            <person name="Wasawo D."/>
            <person name="Crabtree J."/>
            <person name="Wortman J.R."/>
            <person name="Haas B."/>
            <person name="Angiuoli S.V."/>
            <person name="Creasy T.H."/>
            <person name="Lu C."/>
            <person name="Suh B."/>
            <person name="Silva J.C."/>
            <person name="Utterback T.R."/>
            <person name="Feldblyum T.V."/>
            <person name="Pertea M."/>
            <person name="Allen J."/>
            <person name="Nierman W.C."/>
            <person name="Taracha E.L.N."/>
            <person name="Salzberg S.L."/>
            <person name="White O.R."/>
            <person name="Fitzhugh H.A."/>
            <person name="Morzaria S."/>
            <person name="Venter J.C."/>
            <person name="Fraser C.M."/>
            <person name="Nene V."/>
        </authorList>
    </citation>
    <scope>NUCLEOTIDE SEQUENCE [LARGE SCALE GENOMIC DNA]</scope>
    <source>
        <strain evidence="1 2">Muguga</strain>
    </source>
</reference>
<dbReference type="GeneID" id="3501037"/>
<dbReference type="InParanoid" id="Q4N121"/>
<dbReference type="VEuPathDB" id="PiroplasmaDB:TpMuguga_04g00185"/>
<organism evidence="1 2">
    <name type="scientific">Theileria parva</name>
    <name type="common">East coast fever infection agent</name>
    <dbReference type="NCBI Taxonomy" id="5875"/>
    <lineage>
        <taxon>Eukaryota</taxon>
        <taxon>Sar</taxon>
        <taxon>Alveolata</taxon>
        <taxon>Apicomplexa</taxon>
        <taxon>Aconoidasida</taxon>
        <taxon>Piroplasmida</taxon>
        <taxon>Theileriidae</taxon>
        <taxon>Theileria</taxon>
    </lineage>
</organism>
<protein>
    <submittedName>
        <fullName evidence="1">Uncharacterized protein</fullName>
    </submittedName>
</protein>
<gene>
    <name evidence="1" type="ordered locus">TP04_0185</name>
</gene>